<organism evidence="2 3">
    <name type="scientific">Carpediemonas membranifera</name>
    <dbReference type="NCBI Taxonomy" id="201153"/>
    <lineage>
        <taxon>Eukaryota</taxon>
        <taxon>Metamonada</taxon>
        <taxon>Carpediemonas-like organisms</taxon>
        <taxon>Carpediemonas</taxon>
    </lineage>
</organism>
<feature type="region of interest" description="Disordered" evidence="1">
    <location>
        <begin position="301"/>
        <end position="430"/>
    </location>
</feature>
<feature type="region of interest" description="Disordered" evidence="1">
    <location>
        <begin position="109"/>
        <end position="160"/>
    </location>
</feature>
<comment type="caution">
    <text evidence="2">The sequence shown here is derived from an EMBL/GenBank/DDBJ whole genome shotgun (WGS) entry which is preliminary data.</text>
</comment>
<dbReference type="EMBL" id="JAHDYR010000001">
    <property type="protein sequence ID" value="KAG9397493.1"/>
    <property type="molecule type" value="Genomic_DNA"/>
</dbReference>
<feature type="region of interest" description="Disordered" evidence="1">
    <location>
        <begin position="178"/>
        <end position="215"/>
    </location>
</feature>
<name>A0A8J6E4Q8_9EUKA</name>
<feature type="compositionally biased region" description="Basic and acidic residues" evidence="1">
    <location>
        <begin position="227"/>
        <end position="237"/>
    </location>
</feature>
<keyword evidence="3" id="KW-1185">Reference proteome</keyword>
<dbReference type="PANTHER" id="PTHR37028:SF8">
    <property type="entry name" value="200 KDA ANTIGEN P200"/>
    <property type="match status" value="1"/>
</dbReference>
<dbReference type="Proteomes" id="UP000717585">
    <property type="component" value="Unassembled WGS sequence"/>
</dbReference>
<dbReference type="AlphaFoldDB" id="A0A8J6E4Q8"/>
<evidence type="ECO:0000313" key="3">
    <source>
        <dbReference type="Proteomes" id="UP000717585"/>
    </source>
</evidence>
<reference evidence="2" key="1">
    <citation type="submission" date="2021-05" db="EMBL/GenBank/DDBJ databases">
        <title>A free-living protist that lacks canonical eukaryotic 1 DNA replication and segregation systems.</title>
        <authorList>
            <person name="Salas-Leiva D.E."/>
            <person name="Tromer E.C."/>
            <person name="Curtis B.A."/>
            <person name="Jerlstrom-Hultqvist J."/>
            <person name="Kolisko M."/>
            <person name="Yi Z."/>
            <person name="Salas-Leiva J.S."/>
            <person name="Gallot-Lavallee L."/>
            <person name="Kops G.J.P.L."/>
            <person name="Archibald J.M."/>
            <person name="Simpson A.G.B."/>
            <person name="Roger A.J."/>
        </authorList>
    </citation>
    <scope>NUCLEOTIDE SEQUENCE</scope>
    <source>
        <strain evidence="2">BICM</strain>
    </source>
</reference>
<feature type="compositionally biased region" description="Low complexity" evidence="1">
    <location>
        <begin position="416"/>
        <end position="426"/>
    </location>
</feature>
<evidence type="ECO:0000256" key="1">
    <source>
        <dbReference type="SAM" id="MobiDB-lite"/>
    </source>
</evidence>
<proteinExistence type="predicted"/>
<accession>A0A8J6E4Q8</accession>
<sequence>MQKRNIAEIEANSPRGDGSFQPKISRRSQDLQFTEPAAERLYSDGIRRQTEALTRSPEPDATFTPKINNYKFRSSRSDTFSRLHESGNAAKQRAVAASTEEQIVQAKAGARSAALVRQTRPAPVWDRLAASPKHKGVEEESPKRPQSASAGSARLRGDRSIVKASVGMYGKILDHRAAERRRAEEMEQQECTFRPTKFSTPKGGKTESIQVRTKHAVEEKQARLLKARELKQDDEMRACTFSPDLNKSRSPMLQRASSASASPGQHAHLHSRGPSSVTESDGYGYSASSNASAIVAKGLTRSGLGLLPPPSHAIQPESPADPVEFDGDMDSEPKRRTGAEVGLGRGFKSVTPPTRSPVKSPAPPSSSPSPVKKKKAERTPEKAEKTQAKASLRKAKPTEVMNPLLALAAQHTRATSSRGHGSSDSSLPDNFEATLEKIGSFVDSIPLEPPVRHHLKVPIEEIAEEEKRLEMELRMVG</sequence>
<feature type="region of interest" description="Disordered" evidence="1">
    <location>
        <begin position="227"/>
        <end position="286"/>
    </location>
</feature>
<dbReference type="PANTHER" id="PTHR37028">
    <property type="entry name" value="UNNAMED PRODUCT-RELATED"/>
    <property type="match status" value="1"/>
</dbReference>
<feature type="compositionally biased region" description="Basic and acidic residues" evidence="1">
    <location>
        <begin position="37"/>
        <end position="50"/>
    </location>
</feature>
<feature type="compositionally biased region" description="Basic and acidic residues" evidence="1">
    <location>
        <begin position="377"/>
        <end position="387"/>
    </location>
</feature>
<feature type="compositionally biased region" description="Polar residues" evidence="1">
    <location>
        <begin position="243"/>
        <end position="263"/>
    </location>
</feature>
<protein>
    <submittedName>
        <fullName evidence="2">Uncharacterized protein</fullName>
    </submittedName>
</protein>
<gene>
    <name evidence="2" type="ORF">J8273_0623</name>
</gene>
<evidence type="ECO:0000313" key="2">
    <source>
        <dbReference type="EMBL" id="KAG9397493.1"/>
    </source>
</evidence>
<feature type="region of interest" description="Disordered" evidence="1">
    <location>
        <begin position="1"/>
        <end position="70"/>
    </location>
</feature>